<dbReference type="AlphaFoldDB" id="A0AAV1CDM5"/>
<protein>
    <submittedName>
        <fullName evidence="2">OLC1v1028492C1</fullName>
    </submittedName>
</protein>
<keyword evidence="3" id="KW-1185">Reference proteome</keyword>
<reference evidence="2" key="1">
    <citation type="submission" date="2023-03" db="EMBL/GenBank/DDBJ databases">
        <authorList>
            <person name="Julca I."/>
        </authorList>
    </citation>
    <scope>NUCLEOTIDE SEQUENCE</scope>
</reference>
<dbReference type="EMBL" id="OX459119">
    <property type="protein sequence ID" value="CAI9093083.1"/>
    <property type="molecule type" value="Genomic_DNA"/>
</dbReference>
<proteinExistence type="predicted"/>
<keyword evidence="1" id="KW-0812">Transmembrane</keyword>
<name>A0AAV1CDM5_OLDCO</name>
<organism evidence="2 3">
    <name type="scientific">Oldenlandia corymbosa var. corymbosa</name>
    <dbReference type="NCBI Taxonomy" id="529605"/>
    <lineage>
        <taxon>Eukaryota</taxon>
        <taxon>Viridiplantae</taxon>
        <taxon>Streptophyta</taxon>
        <taxon>Embryophyta</taxon>
        <taxon>Tracheophyta</taxon>
        <taxon>Spermatophyta</taxon>
        <taxon>Magnoliopsida</taxon>
        <taxon>eudicotyledons</taxon>
        <taxon>Gunneridae</taxon>
        <taxon>Pentapetalae</taxon>
        <taxon>asterids</taxon>
        <taxon>lamiids</taxon>
        <taxon>Gentianales</taxon>
        <taxon>Rubiaceae</taxon>
        <taxon>Rubioideae</taxon>
        <taxon>Spermacoceae</taxon>
        <taxon>Hedyotis-Oldenlandia complex</taxon>
        <taxon>Oldenlandia</taxon>
    </lineage>
</organism>
<accession>A0AAV1CDM5</accession>
<keyword evidence="1" id="KW-0472">Membrane</keyword>
<feature type="transmembrane region" description="Helical" evidence="1">
    <location>
        <begin position="124"/>
        <end position="146"/>
    </location>
</feature>
<evidence type="ECO:0000313" key="2">
    <source>
        <dbReference type="EMBL" id="CAI9093083.1"/>
    </source>
</evidence>
<feature type="transmembrane region" description="Helical" evidence="1">
    <location>
        <begin position="26"/>
        <end position="46"/>
    </location>
</feature>
<evidence type="ECO:0000313" key="3">
    <source>
        <dbReference type="Proteomes" id="UP001161247"/>
    </source>
</evidence>
<dbReference type="Proteomes" id="UP001161247">
    <property type="component" value="Chromosome 2"/>
</dbReference>
<gene>
    <name evidence="2" type="ORF">OLC1_LOCUS4593</name>
</gene>
<sequence length="154" mass="17453">MAADDEVQKVNQKKKKKSVEFKPKHWIWAISVLAACICAPLANYFWCGVDKIRYDRFVNPQQELERYEPVNNLFFVFLGVDSAVGIYAVMFLHLLILDLFGEEEISVPNQSASTISTKDSKWDLLAAIAPIMILVTVVIVFIGFGITPTSLRKR</sequence>
<evidence type="ECO:0000256" key="1">
    <source>
        <dbReference type="SAM" id="Phobius"/>
    </source>
</evidence>
<feature type="transmembrane region" description="Helical" evidence="1">
    <location>
        <begin position="73"/>
        <end position="96"/>
    </location>
</feature>
<keyword evidence="1" id="KW-1133">Transmembrane helix</keyword>